<dbReference type="NCBIfam" id="TIGR03891">
    <property type="entry name" value="thiopep_ocin"/>
    <property type="match status" value="1"/>
</dbReference>
<protein>
    <submittedName>
        <fullName evidence="2">Thiopeptide-type bacteriocin biosynthesis protein</fullName>
    </submittedName>
</protein>
<reference evidence="2" key="1">
    <citation type="submission" date="2021-03" db="EMBL/GenBank/DDBJ databases">
        <title>Streptomyces strains.</title>
        <authorList>
            <person name="Lund M.B."/>
            <person name="Toerring T."/>
        </authorList>
    </citation>
    <scope>NUCLEOTIDE SEQUENCE</scope>
    <source>
        <strain evidence="2">JCM 4242</strain>
    </source>
</reference>
<sequence length="319" mass="34674">MNCTQTSSEQTGTAQWRPVHIHIPPSLHTSFLCDVVGPLLEDEGLRDHFFFLRYWQGGPHVRLRMLCGPEAGSAEAAERVVARLADAMPEFDAAAREEYAVGLRLQDELARLEGETSREGQPLGALAPVTYEPEFRKYGGTEGVAIAETVFRKSSVAVLDLLARQPAAAGAGRAPVGEAAKIMVMFLHGAGLDPEAATRFLREYEDYWRKYAPENVQSAWPKMYEGVSSQLTNLCAAVWRGEGTGDVFHGMSVEATARARAVCGAEADADVHELRLDGTPYLSCVSNYVHTTNNRLGLIPAGEGLVAYLVRRGLEGLVG</sequence>
<evidence type="ECO:0000313" key="3">
    <source>
        <dbReference type="Proteomes" id="UP000664781"/>
    </source>
</evidence>
<accession>A0A939JPU0</accession>
<dbReference type="EMBL" id="JAFMOF010000001">
    <property type="protein sequence ID" value="MBO0651869.1"/>
    <property type="molecule type" value="Genomic_DNA"/>
</dbReference>
<dbReference type="Pfam" id="PF14028">
    <property type="entry name" value="Lant_dehydr_C"/>
    <property type="match status" value="1"/>
</dbReference>
<proteinExistence type="predicted"/>
<dbReference type="Proteomes" id="UP000664781">
    <property type="component" value="Unassembled WGS sequence"/>
</dbReference>
<dbReference type="RefSeq" id="WP_086571032.1">
    <property type="nucleotide sequence ID" value="NZ_JAFMOF010000001.1"/>
</dbReference>
<feature type="domain" description="Thiopeptide-type bacteriocin biosynthesis" evidence="1">
    <location>
        <begin position="16"/>
        <end position="312"/>
    </location>
</feature>
<dbReference type="AlphaFoldDB" id="A0A939JPU0"/>
<organism evidence="2 3">
    <name type="scientific">Streptomyces triculaminicus</name>
    <dbReference type="NCBI Taxonomy" id="2816232"/>
    <lineage>
        <taxon>Bacteria</taxon>
        <taxon>Bacillati</taxon>
        <taxon>Actinomycetota</taxon>
        <taxon>Actinomycetes</taxon>
        <taxon>Kitasatosporales</taxon>
        <taxon>Streptomycetaceae</taxon>
        <taxon>Streptomyces</taxon>
    </lineage>
</organism>
<comment type="caution">
    <text evidence="2">The sequence shown here is derived from an EMBL/GenBank/DDBJ whole genome shotgun (WGS) entry which is preliminary data.</text>
</comment>
<keyword evidence="3" id="KW-1185">Reference proteome</keyword>
<evidence type="ECO:0000313" key="2">
    <source>
        <dbReference type="EMBL" id="MBO0651869.1"/>
    </source>
</evidence>
<name>A0A939JPU0_9ACTN</name>
<evidence type="ECO:0000259" key="1">
    <source>
        <dbReference type="Pfam" id="PF14028"/>
    </source>
</evidence>
<gene>
    <name evidence="2" type="ORF">J1792_03380</name>
</gene>
<dbReference type="InterPro" id="IPR023809">
    <property type="entry name" value="Thiopep_bacteriocin_synth_dom"/>
</dbReference>